<keyword evidence="1" id="KW-0378">Hydrolase</keyword>
<keyword evidence="1" id="KW-0540">Nuclease</keyword>
<dbReference type="Proteomes" id="UP001152531">
    <property type="component" value="Unassembled WGS sequence"/>
</dbReference>
<reference evidence="1" key="1">
    <citation type="submission" date="2022-06" db="EMBL/GenBank/DDBJ databases">
        <authorList>
            <person name="Legras J.-L."/>
            <person name="Devillers H."/>
            <person name="Grondin C."/>
        </authorList>
    </citation>
    <scope>NUCLEOTIDE SEQUENCE</scope>
    <source>
        <strain evidence="1">CLIB 1444</strain>
    </source>
</reference>
<protein>
    <submittedName>
        <fullName evidence="1">RNA exonuclease 4</fullName>
    </submittedName>
</protein>
<dbReference type="EMBL" id="CALSDN010000002">
    <property type="protein sequence ID" value="CAH6719451.1"/>
    <property type="molecule type" value="Genomic_DNA"/>
</dbReference>
<keyword evidence="1" id="KW-0269">Exonuclease</keyword>
<keyword evidence="2" id="KW-1185">Reference proteome</keyword>
<proteinExistence type="predicted"/>
<gene>
    <name evidence="1" type="ORF">CLIB1444_02S08856</name>
</gene>
<name>A0ACA9Y3A4_9ASCO</name>
<organism evidence="1 2">
    <name type="scientific">[Candida] jaroonii</name>
    <dbReference type="NCBI Taxonomy" id="467808"/>
    <lineage>
        <taxon>Eukaryota</taxon>
        <taxon>Fungi</taxon>
        <taxon>Dikarya</taxon>
        <taxon>Ascomycota</taxon>
        <taxon>Saccharomycotina</taxon>
        <taxon>Pichiomycetes</taxon>
        <taxon>Debaryomycetaceae</taxon>
        <taxon>Yamadazyma</taxon>
    </lineage>
</organism>
<evidence type="ECO:0000313" key="1">
    <source>
        <dbReference type="EMBL" id="CAH6719451.1"/>
    </source>
</evidence>
<sequence length="259" mass="29677">MTKLSSNWSRLQKQINPKSIKSKKKSILKTDKDEVKKEVVEKTGEEPVNMSVIQAALWSKERDIQISDLEKPNVSINTNSSKKRQPGKYLAIDCEFVGVGPEGKESALARVSIVNFYGYTIYDEFVKPRETVTDWRTWVSGITPKHMNQAISFKEAQNETARLLKDKILVGHAVHHDLEALFLSHPKSMIRDTTQFKLFRSISNGKTPGLKKLTKHFLKIDIQDGQHSSVEDARATMLLFRLHRKDFEKGIKKFDKSHK</sequence>
<comment type="caution">
    <text evidence="1">The sequence shown here is derived from an EMBL/GenBank/DDBJ whole genome shotgun (WGS) entry which is preliminary data.</text>
</comment>
<accession>A0ACA9Y3A4</accession>
<evidence type="ECO:0000313" key="2">
    <source>
        <dbReference type="Proteomes" id="UP001152531"/>
    </source>
</evidence>